<feature type="domain" description="Glycosyl hydrolases family 39 N-terminal catalytic" evidence="6">
    <location>
        <begin position="108"/>
        <end position="534"/>
    </location>
</feature>
<dbReference type="Pfam" id="PF01229">
    <property type="entry name" value="Glyco_hydro_39"/>
    <property type="match status" value="1"/>
</dbReference>
<proteinExistence type="inferred from homology"/>
<evidence type="ECO:0000256" key="4">
    <source>
        <dbReference type="PIRSR" id="PIRSR600514-1"/>
    </source>
</evidence>
<dbReference type="InterPro" id="IPR049165">
    <property type="entry name" value="GH39_as"/>
</dbReference>
<dbReference type="PANTHER" id="PTHR12631:SF8">
    <property type="entry name" value="ALPHA-L-IDURONIDASE"/>
    <property type="match status" value="1"/>
</dbReference>
<accession>A0A5B9ED45</accession>
<dbReference type="InterPro" id="IPR000514">
    <property type="entry name" value="Glyco_hydro_39"/>
</dbReference>
<dbReference type="Gene3D" id="3.20.20.80">
    <property type="entry name" value="Glycosidases"/>
    <property type="match status" value="1"/>
</dbReference>
<evidence type="ECO:0000256" key="2">
    <source>
        <dbReference type="ARBA" id="ARBA00022801"/>
    </source>
</evidence>
<dbReference type="RefSeq" id="WP_147647447.1">
    <property type="nucleotide sequence ID" value="NZ_CP042806.1"/>
</dbReference>
<evidence type="ECO:0000256" key="5">
    <source>
        <dbReference type="SAM" id="SignalP"/>
    </source>
</evidence>
<name>A0A5B9ED45_9BACT</name>
<dbReference type="Proteomes" id="UP000321820">
    <property type="component" value="Chromosome"/>
</dbReference>
<evidence type="ECO:0000256" key="1">
    <source>
        <dbReference type="ARBA" id="ARBA00008875"/>
    </source>
</evidence>
<evidence type="ECO:0000313" key="7">
    <source>
        <dbReference type="EMBL" id="QEE28257.1"/>
    </source>
</evidence>
<dbReference type="PANTHER" id="PTHR12631">
    <property type="entry name" value="ALPHA-L-IDURONIDASE"/>
    <property type="match status" value="1"/>
</dbReference>
<dbReference type="EMBL" id="CP042806">
    <property type="protein sequence ID" value="QEE28257.1"/>
    <property type="molecule type" value="Genomic_DNA"/>
</dbReference>
<protein>
    <submittedName>
        <fullName evidence="7">Beta-xylosidase</fullName>
    </submittedName>
</protein>
<evidence type="ECO:0000259" key="6">
    <source>
        <dbReference type="Pfam" id="PF01229"/>
    </source>
</evidence>
<feature type="active site" description="Proton donor" evidence="4">
    <location>
        <position position="214"/>
    </location>
</feature>
<dbReference type="SUPFAM" id="SSF51011">
    <property type="entry name" value="Glycosyl hydrolase domain"/>
    <property type="match status" value="1"/>
</dbReference>
<keyword evidence="2" id="KW-0378">Hydrolase</keyword>
<keyword evidence="3" id="KW-0326">Glycosidase</keyword>
<gene>
    <name evidence="7" type="ORF">FTW19_09750</name>
</gene>
<feature type="signal peptide" evidence="5">
    <location>
        <begin position="1"/>
        <end position="22"/>
    </location>
</feature>
<reference evidence="7 8" key="1">
    <citation type="submission" date="2019-08" db="EMBL/GenBank/DDBJ databases">
        <title>Complete genome sequence of Terriglobus albidus strain ORNL.</title>
        <authorList>
            <person name="Podar M."/>
        </authorList>
    </citation>
    <scope>NUCLEOTIDE SEQUENCE [LARGE SCALE GENOMIC DNA]</scope>
    <source>
        <strain evidence="7 8">ORNL</strain>
    </source>
</reference>
<dbReference type="PRINTS" id="PR00745">
    <property type="entry name" value="GLHYDRLASE39"/>
</dbReference>
<evidence type="ECO:0000256" key="3">
    <source>
        <dbReference type="ARBA" id="ARBA00023295"/>
    </source>
</evidence>
<organism evidence="7 8">
    <name type="scientific">Terriglobus albidus</name>
    <dbReference type="NCBI Taxonomy" id="1592106"/>
    <lineage>
        <taxon>Bacteria</taxon>
        <taxon>Pseudomonadati</taxon>
        <taxon>Acidobacteriota</taxon>
        <taxon>Terriglobia</taxon>
        <taxon>Terriglobales</taxon>
        <taxon>Acidobacteriaceae</taxon>
        <taxon>Terriglobus</taxon>
    </lineage>
</organism>
<feature type="chain" id="PRO_5022860296" evidence="5">
    <location>
        <begin position="23"/>
        <end position="572"/>
    </location>
</feature>
<dbReference type="GO" id="GO:0005975">
    <property type="term" value="P:carbohydrate metabolic process"/>
    <property type="evidence" value="ECO:0007669"/>
    <property type="project" value="InterPro"/>
</dbReference>
<comment type="similarity">
    <text evidence="1">Belongs to the glycosyl hydrolase 39 family.</text>
</comment>
<dbReference type="OrthoDB" id="9776971at2"/>
<dbReference type="PROSITE" id="PS01027">
    <property type="entry name" value="GLYCOSYL_HYDROL_F39"/>
    <property type="match status" value="1"/>
</dbReference>
<keyword evidence="8" id="KW-1185">Reference proteome</keyword>
<dbReference type="InterPro" id="IPR051923">
    <property type="entry name" value="Glycosyl_Hydrolase_39"/>
</dbReference>
<dbReference type="InterPro" id="IPR049166">
    <property type="entry name" value="GH39_cat"/>
</dbReference>
<keyword evidence="5" id="KW-0732">Signal</keyword>
<dbReference type="SUPFAM" id="SSF51445">
    <property type="entry name" value="(Trans)glycosidases"/>
    <property type="match status" value="1"/>
</dbReference>
<dbReference type="Gene3D" id="2.60.40.1500">
    <property type="entry name" value="Glycosyl hydrolase domain, family 39"/>
    <property type="match status" value="1"/>
</dbReference>
<sequence>MQLNKLSQLAFVLAASAGVVSAQGTVPAPLPASSEKPVAISVDLSKPIAPNKPIYSWFGYDEGNYTTMRDGKKLLGELRDLSPVPVYIRAHHLLTSGNGVAELKWSSTNIYSEDANGKPVYDFKIIDGIFDEYKAAGVRPMVELGFMPKDLAATLPDRKEYQVHYPKSAISGASNNPPKDYKKWGELVRVLTAHLVERYGRETVLQWYFEVWNEPDIDYWHATPEDYWKLYDYAVAGVRSALPGARVGGPATTSPRSDKAQKFLQNFLEHVNTGKSAATGGAVPMDFISFHVKGQPTITNGHVQMGIDRELKDADRGFATIASFARFKNLPIILSEADPEGCAACSSKVNPANNYRNGTLYPAYTAAAYKALFELQDKHKVNLISMLSWSFEFEDREYFEGFRSLSSNGVNKPVLNLFRMVALMGPTRVATSSDGKVPLESLVASGVREAADVDAMATIGTRRADVLLWNYHDADEPAAAAPTSVAITGLPVTAKRVLVKHFRIDANHSNAYTVWKAMGSPQHPTSEQYAELADKAGLQLFDSPVWMDVVNGQIKVSTEMPRESISLLQVSW</sequence>
<dbReference type="GO" id="GO:0004553">
    <property type="term" value="F:hydrolase activity, hydrolyzing O-glycosyl compounds"/>
    <property type="evidence" value="ECO:0007669"/>
    <property type="project" value="InterPro"/>
</dbReference>
<dbReference type="KEGG" id="talb:FTW19_09750"/>
<dbReference type="AlphaFoldDB" id="A0A5B9ED45"/>
<evidence type="ECO:0000313" key="8">
    <source>
        <dbReference type="Proteomes" id="UP000321820"/>
    </source>
</evidence>
<dbReference type="InterPro" id="IPR017853">
    <property type="entry name" value="GH"/>
</dbReference>